<evidence type="ECO:0000313" key="1">
    <source>
        <dbReference type="EMBL" id="NWD45902.1"/>
    </source>
</evidence>
<name>A0AAJ3H9L7_9PSED</name>
<proteinExistence type="predicted"/>
<dbReference type="RefSeq" id="WP_177027458.1">
    <property type="nucleotide sequence ID" value="NZ_JACAQR010000066.1"/>
</dbReference>
<protein>
    <submittedName>
        <fullName evidence="1">Uncharacterized protein</fullName>
    </submittedName>
</protein>
<dbReference type="Proteomes" id="UP000546584">
    <property type="component" value="Unassembled WGS sequence"/>
</dbReference>
<comment type="caution">
    <text evidence="1">The sequence shown here is derived from an EMBL/GenBank/DDBJ whole genome shotgun (WGS) entry which is preliminary data.</text>
</comment>
<evidence type="ECO:0000313" key="2">
    <source>
        <dbReference type="Proteomes" id="UP000546584"/>
    </source>
</evidence>
<accession>A0AAJ3H9L7</accession>
<gene>
    <name evidence="1" type="ORF">HX826_28855</name>
</gene>
<organism evidence="1 2">
    <name type="scientific">Pseudomonas yamanorum</name>
    <dbReference type="NCBI Taxonomy" id="515393"/>
    <lineage>
        <taxon>Bacteria</taxon>
        <taxon>Pseudomonadati</taxon>
        <taxon>Pseudomonadota</taxon>
        <taxon>Gammaproteobacteria</taxon>
        <taxon>Pseudomonadales</taxon>
        <taxon>Pseudomonadaceae</taxon>
        <taxon>Pseudomonas</taxon>
    </lineage>
</organism>
<dbReference type="AlphaFoldDB" id="A0AAJ3H9L7"/>
<reference evidence="1 2" key="1">
    <citation type="submission" date="2020-04" db="EMBL/GenBank/DDBJ databases">
        <title>Molecular characterization of pseudomonads from Agaricus bisporus reveal novel blotch 2 pathogens in Western Europe.</title>
        <authorList>
            <person name="Taparia T."/>
            <person name="Krijger M."/>
            <person name="Haynes E."/>
            <person name="Elpinstone J.G."/>
            <person name="Noble R."/>
            <person name="Van Der Wolf J."/>
        </authorList>
    </citation>
    <scope>NUCLEOTIDE SEQUENCE [LARGE SCALE GENOMIC DNA]</scope>
    <source>
        <strain evidence="1 2">IPO3753</strain>
    </source>
</reference>
<dbReference type="EMBL" id="JACAQR010000066">
    <property type="protein sequence ID" value="NWD45902.1"/>
    <property type="molecule type" value="Genomic_DNA"/>
</dbReference>
<sequence>MNTRRLRVLVADAGFARRLHIERMFNALGCYGVLPVESFAELQILGCSFTPYFDVLIANENLIVDAGSDFTAFCAATSHIGCRVFYGGESIRCISNSFSGDRLHASLFNARIERELSSFFNPPEVVLHSHGAGLAQRVLCQP</sequence>